<dbReference type="Proteomes" id="UP000242414">
    <property type="component" value="Unassembled WGS sequence"/>
</dbReference>
<dbReference type="AlphaFoldDB" id="A0A1X0RBJ9"/>
<protein>
    <submittedName>
        <fullName evidence="1">Uncharacterized protein</fullName>
    </submittedName>
</protein>
<reference evidence="1" key="1">
    <citation type="journal article" date="2016" name="Proc. Natl. Acad. Sci. U.S.A.">
        <title>Lipid metabolic changes in an early divergent fungus govern the establishment of a mutualistic symbiosis with endobacteria.</title>
        <authorList>
            <person name="Lastovetsky O.A."/>
            <person name="Gaspar M.L."/>
            <person name="Mondo S.J."/>
            <person name="LaButti K.M."/>
            <person name="Sandor L."/>
            <person name="Grigoriev I.V."/>
            <person name="Henry S.A."/>
            <person name="Pawlowska T.E."/>
        </authorList>
    </citation>
    <scope>NUCLEOTIDE SEQUENCE [LARGE SCALE GENOMIC DNA]</scope>
    <source>
        <strain evidence="1">ATCC 52814</strain>
    </source>
</reference>
<dbReference type="EMBL" id="KV921876">
    <property type="protein sequence ID" value="ORE09376.1"/>
    <property type="molecule type" value="Genomic_DNA"/>
</dbReference>
<gene>
    <name evidence="1" type="ORF">BCV72DRAFT_319891</name>
</gene>
<sequence>MHRLFSSLVMGNQRIGSKEIVGRHSENRFELRAVRRCSKLSCRNYKRIFFNNRLSRISVYCAQSFHSGVFDIVYH</sequence>
<name>A0A1X0RBJ9_RHIZD</name>
<proteinExistence type="predicted"/>
<dbReference type="VEuPathDB" id="FungiDB:BCV72DRAFT_319891"/>
<evidence type="ECO:0000313" key="1">
    <source>
        <dbReference type="EMBL" id="ORE09376.1"/>
    </source>
</evidence>
<organism evidence="1">
    <name type="scientific">Rhizopus microsporus var. microsporus</name>
    <dbReference type="NCBI Taxonomy" id="86635"/>
    <lineage>
        <taxon>Eukaryota</taxon>
        <taxon>Fungi</taxon>
        <taxon>Fungi incertae sedis</taxon>
        <taxon>Mucoromycota</taxon>
        <taxon>Mucoromycotina</taxon>
        <taxon>Mucoromycetes</taxon>
        <taxon>Mucorales</taxon>
        <taxon>Mucorineae</taxon>
        <taxon>Rhizopodaceae</taxon>
        <taxon>Rhizopus</taxon>
    </lineage>
</organism>
<accession>A0A1X0RBJ9</accession>